<keyword evidence="2 6" id="KW-0732">Signal</keyword>
<evidence type="ECO:0000313" key="7">
    <source>
        <dbReference type="EMBL" id="SFE21837.1"/>
    </source>
</evidence>
<feature type="chain" id="PRO_5039361313" evidence="6">
    <location>
        <begin position="27"/>
        <end position="533"/>
    </location>
</feature>
<accession>A0A1I1YQN5</accession>
<reference evidence="8" key="1">
    <citation type="submission" date="2016-10" db="EMBL/GenBank/DDBJ databases">
        <authorList>
            <person name="Varghese N."/>
            <person name="Submissions S."/>
        </authorList>
    </citation>
    <scope>NUCLEOTIDE SEQUENCE [LARGE SCALE GENOMIC DNA]</scope>
    <source>
        <strain evidence="8">CGMCC 1.10223</strain>
    </source>
</reference>
<evidence type="ECO:0000256" key="4">
    <source>
        <dbReference type="ARBA" id="ARBA00023139"/>
    </source>
</evidence>
<dbReference type="Gene3D" id="3.40.190.10">
    <property type="entry name" value="Periplasmic binding protein-like II"/>
    <property type="match status" value="2"/>
</dbReference>
<proteinExistence type="predicted"/>
<organism evidence="7 8">
    <name type="scientific">Paenibacillus algorifonticola</name>
    <dbReference type="NCBI Taxonomy" id="684063"/>
    <lineage>
        <taxon>Bacteria</taxon>
        <taxon>Bacillati</taxon>
        <taxon>Bacillota</taxon>
        <taxon>Bacilli</taxon>
        <taxon>Bacillales</taxon>
        <taxon>Paenibacillaceae</taxon>
        <taxon>Paenibacillus</taxon>
    </lineage>
</organism>
<sequence>MRKKEGKRKRLLPMLLVGTMAGAVIAGCSQQGGNAEGSAGGASAAPSGTAGESPAAEKALQLNIMLPIFKTNFPKDDSPVAAEIEKRTNTDIHFEWVPNASYTDKFNITLASGKLPDIMYVPDVKSPSFVNAAKSGAFWEIGPYLKDYKNLSQANPVILNNSSVDGKNYGLYRGRALGRNGVFYRKDWLDAAGLQTPQTIDDFYNMLKAFKEKDPDKNGKDDTYGMVMVKWTGQWASGFDTIKLWYGAPNKWGERDGKLIVDYETPEYLEALKFMKKLYDEKLINQDFAIMDSAKWNDPLVNNQAGVIVDVVDGAARTDDKIHAALAAAGKEQPDVEHYMDVFGGVKGADGQVRTLPTSGFAGLLAFPKSSVKTEEELKQILAFMDQLSEPEMQTLLGYGLEGKHYTLVDGALEPSKDTALLESEVEGLNQMLSFIPEDKSTKVKQTPLRIKQTEVQKANEQLIVTNPAEPFISTVYTQKGAQLDNIMNDARIKFIVGQIDEAGFKDAIQLWKTSGGDELSKEMNELYAASKK</sequence>
<dbReference type="InterPro" id="IPR050490">
    <property type="entry name" value="Bact_solute-bd_prot1"/>
</dbReference>
<evidence type="ECO:0000256" key="3">
    <source>
        <dbReference type="ARBA" id="ARBA00023136"/>
    </source>
</evidence>
<dbReference type="AlphaFoldDB" id="A0A1I1YQN5"/>
<dbReference type="PANTHER" id="PTHR43649">
    <property type="entry name" value="ARABINOSE-BINDING PROTEIN-RELATED"/>
    <property type="match status" value="1"/>
</dbReference>
<dbReference type="PANTHER" id="PTHR43649:SF33">
    <property type="entry name" value="POLYGALACTURONAN_RHAMNOGALACTURONAN-BINDING PROTEIN YTCQ"/>
    <property type="match status" value="1"/>
</dbReference>
<gene>
    <name evidence="7" type="ORF">SAMN04487969_101710</name>
</gene>
<evidence type="ECO:0000256" key="5">
    <source>
        <dbReference type="ARBA" id="ARBA00023288"/>
    </source>
</evidence>
<evidence type="ECO:0000256" key="1">
    <source>
        <dbReference type="ARBA" id="ARBA00022475"/>
    </source>
</evidence>
<evidence type="ECO:0000313" key="8">
    <source>
        <dbReference type="Proteomes" id="UP000183410"/>
    </source>
</evidence>
<dbReference type="Proteomes" id="UP000183410">
    <property type="component" value="Unassembled WGS sequence"/>
</dbReference>
<dbReference type="EMBL" id="FONN01000001">
    <property type="protein sequence ID" value="SFE21837.1"/>
    <property type="molecule type" value="Genomic_DNA"/>
</dbReference>
<feature type="signal peptide" evidence="6">
    <location>
        <begin position="1"/>
        <end position="26"/>
    </location>
</feature>
<protein>
    <submittedName>
        <fullName evidence="7">Putative aldouronate transport system substrate-binding protein</fullName>
    </submittedName>
</protein>
<keyword evidence="3" id="KW-0472">Membrane</keyword>
<keyword evidence="4" id="KW-0564">Palmitate</keyword>
<dbReference type="InterPro" id="IPR006059">
    <property type="entry name" value="SBP"/>
</dbReference>
<dbReference type="Pfam" id="PF01547">
    <property type="entry name" value="SBP_bac_1"/>
    <property type="match status" value="1"/>
</dbReference>
<dbReference type="OrthoDB" id="9787283at2"/>
<dbReference type="SUPFAM" id="SSF53850">
    <property type="entry name" value="Periplasmic binding protein-like II"/>
    <property type="match status" value="1"/>
</dbReference>
<name>A0A1I1YQN5_9BACL</name>
<evidence type="ECO:0000256" key="2">
    <source>
        <dbReference type="ARBA" id="ARBA00022729"/>
    </source>
</evidence>
<dbReference type="CDD" id="cd13580">
    <property type="entry name" value="PBP2_AlgQ_like_1"/>
    <property type="match status" value="1"/>
</dbReference>
<evidence type="ECO:0000256" key="6">
    <source>
        <dbReference type="SAM" id="SignalP"/>
    </source>
</evidence>
<keyword evidence="5" id="KW-0449">Lipoprotein</keyword>
<keyword evidence="8" id="KW-1185">Reference proteome</keyword>
<keyword evidence="1" id="KW-1003">Cell membrane</keyword>
<dbReference type="PROSITE" id="PS51257">
    <property type="entry name" value="PROKAR_LIPOPROTEIN"/>
    <property type="match status" value="1"/>
</dbReference>
<dbReference type="RefSeq" id="WP_046229676.1">
    <property type="nucleotide sequence ID" value="NZ_FONN01000001.1"/>
</dbReference>